<reference evidence="2" key="1">
    <citation type="submission" date="2018-05" db="EMBL/GenBank/DDBJ databases">
        <authorList>
            <person name="Lanie J.A."/>
            <person name="Ng W.-L."/>
            <person name="Kazmierczak K.M."/>
            <person name="Andrzejewski T.M."/>
            <person name="Davidsen T.M."/>
            <person name="Wayne K.J."/>
            <person name="Tettelin H."/>
            <person name="Glass J.I."/>
            <person name="Rusch D."/>
            <person name="Podicherti R."/>
            <person name="Tsui H.-C.T."/>
            <person name="Winkler M.E."/>
        </authorList>
    </citation>
    <scope>NUCLEOTIDE SEQUENCE</scope>
</reference>
<evidence type="ECO:0000256" key="1">
    <source>
        <dbReference type="SAM" id="Phobius"/>
    </source>
</evidence>
<dbReference type="EMBL" id="UINC01003052">
    <property type="protein sequence ID" value="SVA02889.1"/>
    <property type="molecule type" value="Genomic_DNA"/>
</dbReference>
<feature type="transmembrane region" description="Helical" evidence="1">
    <location>
        <begin position="150"/>
        <end position="170"/>
    </location>
</feature>
<keyword evidence="1" id="KW-0812">Transmembrane</keyword>
<protein>
    <recommendedName>
        <fullName evidence="3">DUF3592 domain-containing protein</fullName>
    </recommendedName>
</protein>
<dbReference type="AlphaFoldDB" id="A0A381SHE5"/>
<dbReference type="PROSITE" id="PS51257">
    <property type="entry name" value="PROKAR_LIPOPROTEIN"/>
    <property type="match status" value="1"/>
</dbReference>
<feature type="transmembrane region" description="Helical" evidence="1">
    <location>
        <begin position="18"/>
        <end position="36"/>
    </location>
</feature>
<keyword evidence="1" id="KW-1133">Transmembrane helix</keyword>
<accession>A0A381SHE5</accession>
<keyword evidence="1" id="KW-0472">Membrane</keyword>
<evidence type="ECO:0008006" key="3">
    <source>
        <dbReference type="Google" id="ProtNLM"/>
    </source>
</evidence>
<name>A0A381SHE5_9ZZZZ</name>
<sequence>METKKESGKFFRTLKGQAVIFLLVWSSCNTMTYFIAMEDNRKAVRISKDYTEYDALIEGVDLYRFQFPDGENMRVKYSKGQSAQKTVFFSVGSNIKGYLKHNDLSFRPDSTLVGTTFPLVISNEDQSLFMDAGEFEDGLENKDIIRHMKIGGLVWAGILVPLWFIGWILYRVNSDESILNTPEKDIRSRQVLRAKAEVPDDWDEDL</sequence>
<gene>
    <name evidence="2" type="ORF">METZ01_LOCUS55743</name>
</gene>
<organism evidence="2">
    <name type="scientific">marine metagenome</name>
    <dbReference type="NCBI Taxonomy" id="408172"/>
    <lineage>
        <taxon>unclassified sequences</taxon>
        <taxon>metagenomes</taxon>
        <taxon>ecological metagenomes</taxon>
    </lineage>
</organism>
<proteinExistence type="predicted"/>
<evidence type="ECO:0000313" key="2">
    <source>
        <dbReference type="EMBL" id="SVA02889.1"/>
    </source>
</evidence>